<dbReference type="PANTHER" id="PTHR30328">
    <property type="entry name" value="TRANSCRIPTIONAL REPRESSOR"/>
    <property type="match status" value="1"/>
</dbReference>
<dbReference type="SUPFAM" id="SSF48498">
    <property type="entry name" value="Tetracyclin repressor-like, C-terminal domain"/>
    <property type="match status" value="1"/>
</dbReference>
<keyword evidence="5" id="KW-1185">Reference proteome</keyword>
<dbReference type="SUPFAM" id="SSF46689">
    <property type="entry name" value="Homeodomain-like"/>
    <property type="match status" value="1"/>
</dbReference>
<dbReference type="PROSITE" id="PS50977">
    <property type="entry name" value="HTH_TETR_2"/>
    <property type="match status" value="1"/>
</dbReference>
<dbReference type="InterPro" id="IPR036271">
    <property type="entry name" value="Tet_transcr_reg_TetR-rel_C_sf"/>
</dbReference>
<sequence>MPYDSAATRARLLDAAYHEFSERGLAGARVDRIAAAASANKQAIYAYFGSKDNLFDAVLSDRLSVLADTAPYTPDDLPGYAGALFDALNANPDLLRLTRWRGLERDDATPGEIDSHLEKAVALRTALGLPDDRTAIDVLEVVVAISTAWTGVPEGLRAVGGEDPVERQAAHRAVVIAAVGAICQSLGGSGTPADTAQ</sequence>
<comment type="caution">
    <text evidence="4">The sequence shown here is derived from an EMBL/GenBank/DDBJ whole genome shotgun (WGS) entry which is preliminary data.</text>
</comment>
<name>A0ABP7LYP1_9ACTN</name>
<dbReference type="InterPro" id="IPR001647">
    <property type="entry name" value="HTH_TetR"/>
</dbReference>
<dbReference type="EMBL" id="BAAAZA010000079">
    <property type="protein sequence ID" value="GAA3908853.1"/>
    <property type="molecule type" value="Genomic_DNA"/>
</dbReference>
<protein>
    <submittedName>
        <fullName evidence="4">TetR family transcriptional regulator</fullName>
    </submittedName>
</protein>
<dbReference type="Gene3D" id="1.10.357.10">
    <property type="entry name" value="Tetracycline Repressor, domain 2"/>
    <property type="match status" value="1"/>
</dbReference>
<dbReference type="Proteomes" id="UP001501563">
    <property type="component" value="Unassembled WGS sequence"/>
</dbReference>
<evidence type="ECO:0000313" key="5">
    <source>
        <dbReference type="Proteomes" id="UP001501563"/>
    </source>
</evidence>
<evidence type="ECO:0000313" key="4">
    <source>
        <dbReference type="EMBL" id="GAA3908853.1"/>
    </source>
</evidence>
<dbReference type="PRINTS" id="PR00455">
    <property type="entry name" value="HTHTETR"/>
</dbReference>
<gene>
    <name evidence="4" type="ORF">GCM10022207_92970</name>
</gene>
<dbReference type="InterPro" id="IPR009057">
    <property type="entry name" value="Homeodomain-like_sf"/>
</dbReference>
<proteinExistence type="predicted"/>
<evidence type="ECO:0000256" key="2">
    <source>
        <dbReference type="PROSITE-ProRule" id="PRU00335"/>
    </source>
</evidence>
<accession>A0ABP7LYP1</accession>
<evidence type="ECO:0000259" key="3">
    <source>
        <dbReference type="PROSITE" id="PS50977"/>
    </source>
</evidence>
<dbReference type="InterPro" id="IPR050109">
    <property type="entry name" value="HTH-type_TetR-like_transc_reg"/>
</dbReference>
<dbReference type="InterPro" id="IPR041467">
    <property type="entry name" value="Sco4008_C"/>
</dbReference>
<evidence type="ECO:0000256" key="1">
    <source>
        <dbReference type="ARBA" id="ARBA00023125"/>
    </source>
</evidence>
<keyword evidence="1 2" id="KW-0238">DNA-binding</keyword>
<feature type="DNA-binding region" description="H-T-H motif" evidence="2">
    <location>
        <begin position="29"/>
        <end position="48"/>
    </location>
</feature>
<dbReference type="RefSeq" id="WP_331270302.1">
    <property type="nucleotide sequence ID" value="NZ_BAAAZA010000079.1"/>
</dbReference>
<organism evidence="4 5">
    <name type="scientific">Streptomyces lannensis</name>
    <dbReference type="NCBI Taxonomy" id="766498"/>
    <lineage>
        <taxon>Bacteria</taxon>
        <taxon>Bacillati</taxon>
        <taxon>Actinomycetota</taxon>
        <taxon>Actinomycetes</taxon>
        <taxon>Kitasatosporales</taxon>
        <taxon>Streptomycetaceae</taxon>
        <taxon>Streptomyces</taxon>
    </lineage>
</organism>
<feature type="domain" description="HTH tetR-type" evidence="3">
    <location>
        <begin position="6"/>
        <end position="66"/>
    </location>
</feature>
<dbReference type="Pfam" id="PF00440">
    <property type="entry name" value="TetR_N"/>
    <property type="match status" value="1"/>
</dbReference>
<reference evidence="5" key="1">
    <citation type="journal article" date="2019" name="Int. J. Syst. Evol. Microbiol.">
        <title>The Global Catalogue of Microorganisms (GCM) 10K type strain sequencing project: providing services to taxonomists for standard genome sequencing and annotation.</title>
        <authorList>
            <consortium name="The Broad Institute Genomics Platform"/>
            <consortium name="The Broad Institute Genome Sequencing Center for Infectious Disease"/>
            <person name="Wu L."/>
            <person name="Ma J."/>
        </authorList>
    </citation>
    <scope>NUCLEOTIDE SEQUENCE [LARGE SCALE GENOMIC DNA]</scope>
    <source>
        <strain evidence="5">JCM 16578</strain>
    </source>
</reference>
<dbReference type="PANTHER" id="PTHR30328:SF54">
    <property type="entry name" value="HTH-TYPE TRANSCRIPTIONAL REPRESSOR SCO4008"/>
    <property type="match status" value="1"/>
</dbReference>
<dbReference type="Pfam" id="PF17926">
    <property type="entry name" value="TetR_C_21"/>
    <property type="match status" value="1"/>
</dbReference>